<protein>
    <submittedName>
        <fullName evidence="2">Uncharacterized protein</fullName>
    </submittedName>
</protein>
<feature type="region of interest" description="Disordered" evidence="1">
    <location>
        <begin position="103"/>
        <end position="144"/>
    </location>
</feature>
<organism evidence="2">
    <name type="scientific">Octactis speculum</name>
    <dbReference type="NCBI Taxonomy" id="3111310"/>
    <lineage>
        <taxon>Eukaryota</taxon>
        <taxon>Sar</taxon>
        <taxon>Stramenopiles</taxon>
        <taxon>Ochrophyta</taxon>
        <taxon>Dictyochophyceae</taxon>
        <taxon>Dictyochales</taxon>
        <taxon>Dictyochaceae</taxon>
        <taxon>Octactis</taxon>
    </lineage>
</organism>
<dbReference type="EMBL" id="HBGS01035497">
    <property type="protein sequence ID" value="CAD9440447.1"/>
    <property type="molecule type" value="Transcribed_RNA"/>
</dbReference>
<feature type="region of interest" description="Disordered" evidence="1">
    <location>
        <begin position="52"/>
        <end position="87"/>
    </location>
</feature>
<feature type="compositionally biased region" description="Polar residues" evidence="1">
    <location>
        <begin position="15"/>
        <end position="26"/>
    </location>
</feature>
<proteinExistence type="predicted"/>
<reference evidence="2" key="1">
    <citation type="submission" date="2021-01" db="EMBL/GenBank/DDBJ databases">
        <authorList>
            <person name="Corre E."/>
            <person name="Pelletier E."/>
            <person name="Niang G."/>
            <person name="Scheremetjew M."/>
            <person name="Finn R."/>
            <person name="Kale V."/>
            <person name="Holt S."/>
            <person name="Cochrane G."/>
            <person name="Meng A."/>
            <person name="Brown T."/>
            <person name="Cohen L."/>
        </authorList>
    </citation>
    <scope>NUCLEOTIDE SEQUENCE</scope>
    <source>
        <strain evidence="2">CCMP1381</strain>
    </source>
</reference>
<sequence>MSSDATRVSVPALPNMTTNPLTSLTGATGDVRSLPPAQFLQQLLSKEAQLSQPQQPYVKAEPAHIELEQRGTPPAILTTTGGPQETPLSSVLTQVVQPTPAASCVQQKQYPDSSLHGGEYDQLKQQQQQQQQHSVSSLGESDVGSLVHQKVSTDSTTTIPGMEPVHSINSAMTPQTHHLAQQHMSQTLPSPTNDAMSDVQAHLASAIHSLVHSTPSSSMLAPMTTSTAAITSSTSVEASPSPPQSYPVSDASCQLLSQAHPVGVGHPLYQGGALLDGIQHGIQRPVEDDDLESSRCTKKQRFSQENDGTLI</sequence>
<feature type="region of interest" description="Disordered" evidence="1">
    <location>
        <begin position="287"/>
        <end position="311"/>
    </location>
</feature>
<evidence type="ECO:0000313" key="2">
    <source>
        <dbReference type="EMBL" id="CAD9440447.1"/>
    </source>
</evidence>
<accession>A0A7S2D0E4</accession>
<dbReference type="AlphaFoldDB" id="A0A7S2D0E4"/>
<evidence type="ECO:0000256" key="1">
    <source>
        <dbReference type="SAM" id="MobiDB-lite"/>
    </source>
</evidence>
<feature type="compositionally biased region" description="Polar residues" evidence="1">
    <location>
        <begin position="77"/>
        <end position="87"/>
    </location>
</feature>
<name>A0A7S2D0E4_9STRA</name>
<feature type="region of interest" description="Disordered" evidence="1">
    <location>
        <begin position="1"/>
        <end position="29"/>
    </location>
</feature>
<gene>
    <name evidence="2" type="ORF">DSPE1174_LOCUS18337</name>
</gene>